<dbReference type="AlphaFoldDB" id="A0A6A4X1L2"/>
<gene>
    <name evidence="1" type="ORF">FJT64_017092</name>
</gene>
<name>A0A6A4X1L2_AMPAM</name>
<organism evidence="1 2">
    <name type="scientific">Amphibalanus amphitrite</name>
    <name type="common">Striped barnacle</name>
    <name type="synonym">Balanus amphitrite</name>
    <dbReference type="NCBI Taxonomy" id="1232801"/>
    <lineage>
        <taxon>Eukaryota</taxon>
        <taxon>Metazoa</taxon>
        <taxon>Ecdysozoa</taxon>
        <taxon>Arthropoda</taxon>
        <taxon>Crustacea</taxon>
        <taxon>Multicrustacea</taxon>
        <taxon>Cirripedia</taxon>
        <taxon>Thoracica</taxon>
        <taxon>Thoracicalcarea</taxon>
        <taxon>Balanomorpha</taxon>
        <taxon>Balanoidea</taxon>
        <taxon>Balanidae</taxon>
        <taxon>Amphibalaninae</taxon>
        <taxon>Amphibalanus</taxon>
    </lineage>
</organism>
<comment type="caution">
    <text evidence="1">The sequence shown here is derived from an EMBL/GenBank/DDBJ whole genome shotgun (WGS) entry which is preliminary data.</text>
</comment>
<dbReference type="EMBL" id="VIIS01000190">
    <property type="protein sequence ID" value="KAF0312113.1"/>
    <property type="molecule type" value="Genomic_DNA"/>
</dbReference>
<evidence type="ECO:0000313" key="2">
    <source>
        <dbReference type="Proteomes" id="UP000440578"/>
    </source>
</evidence>
<reference evidence="1 2" key="1">
    <citation type="submission" date="2019-07" db="EMBL/GenBank/DDBJ databases">
        <title>Draft genome assembly of a fouling barnacle, Amphibalanus amphitrite (Darwin, 1854): The first reference genome for Thecostraca.</title>
        <authorList>
            <person name="Kim W."/>
        </authorList>
    </citation>
    <scope>NUCLEOTIDE SEQUENCE [LARGE SCALE GENOMIC DNA]</scope>
    <source>
        <strain evidence="1">SNU_AA5</strain>
        <tissue evidence="1">Soma without cirri and trophi</tissue>
    </source>
</reference>
<sequence>MIKDSLGTSEHRLAILVSGGPDHTGGKLLAVPTIADGTGLAQAEATATALDDWGVSDNVVGLCYDTTSSNTGRLKGAVVKLEAMLEKKLLRLECRHHVLELVLGAVSTALFGPTSGPLYRDLQRFRDVDQPVADAALAVLRRHTAYLQPQTVVLSLASDAVGEGERQALAEALLSQPESADPEDAALCLERHTQLADLVTDASWQLFQLLKLDPRSWLRQPAYVVARGADKALPPVRGVEFSPLLTPAVRRA</sequence>
<accession>A0A6A4X1L2</accession>
<dbReference type="OrthoDB" id="6380626at2759"/>
<dbReference type="Proteomes" id="UP000440578">
    <property type="component" value="Unassembled WGS sequence"/>
</dbReference>
<protein>
    <submittedName>
        <fullName evidence="1">Uncharacterized protein</fullName>
    </submittedName>
</protein>
<evidence type="ECO:0000313" key="1">
    <source>
        <dbReference type="EMBL" id="KAF0312113.1"/>
    </source>
</evidence>
<proteinExistence type="predicted"/>
<keyword evidence="2" id="KW-1185">Reference proteome</keyword>